<feature type="region of interest" description="Disordered" evidence="1">
    <location>
        <begin position="159"/>
        <end position="185"/>
    </location>
</feature>
<feature type="compositionally biased region" description="Polar residues" evidence="1">
    <location>
        <begin position="819"/>
        <end position="830"/>
    </location>
</feature>
<reference evidence="2" key="1">
    <citation type="submission" date="2023-06" db="EMBL/GenBank/DDBJ databases">
        <title>Genome-scale phylogeny and comparative genomics of the fungal order Sordariales.</title>
        <authorList>
            <consortium name="Lawrence Berkeley National Laboratory"/>
            <person name="Hensen N."/>
            <person name="Bonometti L."/>
            <person name="Westerberg I."/>
            <person name="Brannstrom I.O."/>
            <person name="Guillou S."/>
            <person name="Cros-Aarteil S."/>
            <person name="Calhoun S."/>
            <person name="Haridas S."/>
            <person name="Kuo A."/>
            <person name="Mondo S."/>
            <person name="Pangilinan J."/>
            <person name="Riley R."/>
            <person name="Labutti K."/>
            <person name="Andreopoulos B."/>
            <person name="Lipzen A."/>
            <person name="Chen C."/>
            <person name="Yanf M."/>
            <person name="Daum C."/>
            <person name="Ng V."/>
            <person name="Clum A."/>
            <person name="Steindorff A."/>
            <person name="Ohm R."/>
            <person name="Martin F."/>
            <person name="Silar P."/>
            <person name="Natvig D."/>
            <person name="Lalanne C."/>
            <person name="Gautier V."/>
            <person name="Ament-Velasquez S.L."/>
            <person name="Kruys A."/>
            <person name="Hutchinson M.I."/>
            <person name="Powell A.J."/>
            <person name="Barry K."/>
            <person name="Miller A.N."/>
            <person name="Grigoriev I.V."/>
            <person name="Debuchy R."/>
            <person name="Gladieux P."/>
            <person name="Thoren M.H."/>
            <person name="Johannesson H."/>
        </authorList>
    </citation>
    <scope>NUCLEOTIDE SEQUENCE</scope>
    <source>
        <strain evidence="2">8032-3</strain>
    </source>
</reference>
<feature type="compositionally biased region" description="Basic and acidic residues" evidence="1">
    <location>
        <begin position="439"/>
        <end position="452"/>
    </location>
</feature>
<sequence length="967" mass="104188">MSGFFCCTGPGTHETTASLDPVGSPPSEASNEFTHVNASLESTQLGTNDGSGPGRLDEPAASGSDHDGEQDQEPRNASPNSAHLVNTHLPQCSSQETLSQHGYPLDSGSDEVTLRPEPKGLIPTGSREEPGSGAGQETVCEISLETHTGPNCFQPACQSRLWESSSPPSAPSSPSSPNLVPKLFQSTSSPYTAGQLCGALDIEQEDVFQGKSSSQTARTDPSGEQSARPPSLVISTSTNIRLLKRCVSLPTLGRDSWSLPGLGVSKGQDMQSHERHSTIPAHSSSRSVSGQKYQLPGLGPRTASNPQFTSPADSQPAVEYGPTPIPEDGASTSSNSWVPSTTHNVRPSPRTSTSHRQGWFRRRFMAFRRPLKHRPYAPATSPGSSNTSCSYFTNIVTHCLPHLETRKRGAENYSDVAPEISRNPEPEAKGVSQLHFRRDRPPSVHWESRDTSDASSKNRQPISFTFPWFHPGRARGIQLGQKRFDGAGPASVTRSSPLPGILVSRDTTSTSSSSNLRGGASEDSLLPNSLTSQKDARIWSSETRRSSGVQHLADCGNHQGKIQELSNMKGIGMPNYSTSISSPKRSGGHSPENPATVMKSLGEYSYEFSKQSRQTLANGSCQLQGERGMNIPDRQTTQSPAKFSGPPRAWARFPTHSRAERNGPAGLADGVVSKDFSDMMPQPQNGTQINKAPIVPSQKTTPGTGTMSGKIGRKMKSGLKKIHTISVDLLKSRQRGQEKAKAFENTNLDSPLFATDYKKKKSPRDETDLAKTFYGLGQEVVSYGAPSNIDERTVRVRLGSSLRGIAPATPVSPSMAREGSSTTTEEYLTASSRMSQSTSRSNGSGSLSFQSDPRGDRRSRDIQRRDSSFTDQNADAQSVKSDSTVIRRSRLDILRPDAFWRGASATYQGRTGARGGLTWDGPKLMKSAPEFGVGLEDMAFVKANYEACLRNWDSTHGARLEGAAVEA</sequence>
<feature type="compositionally biased region" description="Polar residues" evidence="1">
    <location>
        <begin position="210"/>
        <end position="225"/>
    </location>
</feature>
<keyword evidence="3" id="KW-1185">Reference proteome</keyword>
<feature type="compositionally biased region" description="Low complexity" evidence="1">
    <location>
        <begin position="164"/>
        <end position="177"/>
    </location>
</feature>
<evidence type="ECO:0000256" key="1">
    <source>
        <dbReference type="SAM" id="MobiDB-lite"/>
    </source>
</evidence>
<feature type="region of interest" description="Disordered" evidence="1">
    <location>
        <begin position="629"/>
        <end position="670"/>
    </location>
</feature>
<feature type="compositionally biased region" description="Polar residues" evidence="1">
    <location>
        <begin position="453"/>
        <end position="463"/>
    </location>
</feature>
<feature type="compositionally biased region" description="Polar residues" evidence="1">
    <location>
        <begin position="280"/>
        <end position="292"/>
    </location>
</feature>
<dbReference type="RefSeq" id="XP_060288508.1">
    <property type="nucleotide sequence ID" value="XM_060425439.1"/>
</dbReference>
<feature type="region of interest" description="Disordered" evidence="1">
    <location>
        <begin position="207"/>
        <end position="232"/>
    </location>
</feature>
<comment type="caution">
    <text evidence="2">The sequence shown here is derived from an EMBL/GenBank/DDBJ whole genome shotgun (WGS) entry which is preliminary data.</text>
</comment>
<dbReference type="AlphaFoldDB" id="A0AAJ0C8V2"/>
<feature type="compositionally biased region" description="Polar residues" evidence="1">
    <location>
        <begin position="869"/>
        <end position="882"/>
    </location>
</feature>
<feature type="compositionally biased region" description="Polar residues" evidence="1">
    <location>
        <begin position="27"/>
        <end position="50"/>
    </location>
</feature>
<protein>
    <submittedName>
        <fullName evidence="2">Uncharacterized protein</fullName>
    </submittedName>
</protein>
<feature type="region of interest" description="Disordered" evidence="1">
    <location>
        <begin position="416"/>
        <end position="469"/>
    </location>
</feature>
<feature type="region of interest" description="Disordered" evidence="1">
    <location>
        <begin position="684"/>
        <end position="712"/>
    </location>
</feature>
<feature type="region of interest" description="Disordered" evidence="1">
    <location>
        <begin position="483"/>
        <end position="534"/>
    </location>
</feature>
<feature type="compositionally biased region" description="Basic and acidic residues" evidence="1">
    <location>
        <begin position="853"/>
        <end position="868"/>
    </location>
</feature>
<feature type="compositionally biased region" description="Basic and acidic residues" evidence="1">
    <location>
        <begin position="64"/>
        <end position="74"/>
    </location>
</feature>
<proteinExistence type="predicted"/>
<evidence type="ECO:0000313" key="2">
    <source>
        <dbReference type="EMBL" id="KAK1772295.1"/>
    </source>
</evidence>
<feature type="region of interest" description="Disordered" evidence="1">
    <location>
        <begin position="257"/>
        <end position="356"/>
    </location>
</feature>
<feature type="compositionally biased region" description="Low complexity" evidence="1">
    <location>
        <begin position="831"/>
        <end position="851"/>
    </location>
</feature>
<gene>
    <name evidence="2" type="ORF">QBC33DRAFT_4889</name>
</gene>
<name>A0AAJ0C8V2_9PEZI</name>
<dbReference type="Proteomes" id="UP001244011">
    <property type="component" value="Unassembled WGS sequence"/>
</dbReference>
<feature type="compositionally biased region" description="Polar residues" evidence="1">
    <location>
        <begin position="302"/>
        <end position="313"/>
    </location>
</feature>
<accession>A0AAJ0C8V2</accession>
<feature type="region of interest" description="Disordered" evidence="1">
    <location>
        <begin position="1"/>
        <end position="142"/>
    </location>
</feature>
<feature type="region of interest" description="Disordered" evidence="1">
    <location>
        <begin position="804"/>
        <end position="882"/>
    </location>
</feature>
<dbReference type="GeneID" id="85308626"/>
<feature type="compositionally biased region" description="Polar residues" evidence="1">
    <location>
        <begin position="75"/>
        <end position="100"/>
    </location>
</feature>
<feature type="compositionally biased region" description="Polar residues" evidence="1">
    <location>
        <begin position="330"/>
        <end position="356"/>
    </location>
</feature>
<evidence type="ECO:0000313" key="3">
    <source>
        <dbReference type="Proteomes" id="UP001244011"/>
    </source>
</evidence>
<organism evidence="2 3">
    <name type="scientific">Phialemonium atrogriseum</name>
    <dbReference type="NCBI Taxonomy" id="1093897"/>
    <lineage>
        <taxon>Eukaryota</taxon>
        <taxon>Fungi</taxon>
        <taxon>Dikarya</taxon>
        <taxon>Ascomycota</taxon>
        <taxon>Pezizomycotina</taxon>
        <taxon>Sordariomycetes</taxon>
        <taxon>Sordariomycetidae</taxon>
        <taxon>Cephalothecales</taxon>
        <taxon>Cephalothecaceae</taxon>
        <taxon>Phialemonium</taxon>
    </lineage>
</organism>
<feature type="compositionally biased region" description="Polar residues" evidence="1">
    <location>
        <begin position="697"/>
        <end position="707"/>
    </location>
</feature>
<dbReference type="EMBL" id="MU838997">
    <property type="protein sequence ID" value="KAK1772295.1"/>
    <property type="molecule type" value="Genomic_DNA"/>
</dbReference>